<name>A0ABS5KYY1_9ACTN</name>
<dbReference type="EMBL" id="JAAFYZ010000133">
    <property type="protein sequence ID" value="MBS2551278.1"/>
    <property type="molecule type" value="Genomic_DNA"/>
</dbReference>
<evidence type="ECO:0000256" key="1">
    <source>
        <dbReference type="SAM" id="MobiDB-lite"/>
    </source>
</evidence>
<dbReference type="InterPro" id="IPR006311">
    <property type="entry name" value="TAT_signal"/>
</dbReference>
<dbReference type="Gene3D" id="2.130.10.10">
    <property type="entry name" value="YVTN repeat-like/Quinoprotein amine dehydrogenase"/>
    <property type="match status" value="2"/>
</dbReference>
<protein>
    <submittedName>
        <fullName evidence="2">PD40 domain-containing protein</fullName>
    </submittedName>
</protein>
<dbReference type="PANTHER" id="PTHR19879">
    <property type="entry name" value="TRANSCRIPTION INITIATION FACTOR TFIID"/>
    <property type="match status" value="1"/>
</dbReference>
<dbReference type="RefSeq" id="WP_212015599.1">
    <property type="nucleotide sequence ID" value="NZ_JAAFYZ010000133.1"/>
</dbReference>
<proteinExistence type="predicted"/>
<dbReference type="InterPro" id="IPR015943">
    <property type="entry name" value="WD40/YVTN_repeat-like_dom_sf"/>
</dbReference>
<dbReference type="Proteomes" id="UP000730482">
    <property type="component" value="Unassembled WGS sequence"/>
</dbReference>
<dbReference type="InterPro" id="IPR011044">
    <property type="entry name" value="Quino_amine_DH_bsu"/>
</dbReference>
<evidence type="ECO:0000313" key="2">
    <source>
        <dbReference type="EMBL" id="MBS2551278.1"/>
    </source>
</evidence>
<feature type="region of interest" description="Disordered" evidence="1">
    <location>
        <begin position="46"/>
        <end position="78"/>
    </location>
</feature>
<dbReference type="PROSITE" id="PS51318">
    <property type="entry name" value="TAT"/>
    <property type="match status" value="1"/>
</dbReference>
<organism evidence="2 3">
    <name type="scientific">Catenulispora pinistramenti</name>
    <dbReference type="NCBI Taxonomy" id="2705254"/>
    <lineage>
        <taxon>Bacteria</taxon>
        <taxon>Bacillati</taxon>
        <taxon>Actinomycetota</taxon>
        <taxon>Actinomycetes</taxon>
        <taxon>Catenulisporales</taxon>
        <taxon>Catenulisporaceae</taxon>
        <taxon>Catenulispora</taxon>
    </lineage>
</organism>
<feature type="compositionally biased region" description="Low complexity" evidence="1">
    <location>
        <begin position="55"/>
        <end position="78"/>
    </location>
</feature>
<sequence length="401" mass="40428">MSDPEPDPAVPAGMSRRAVLMTAAGALGIGGAVTAVLLGSELSSEGSAHTAPIRPSSAPASMPSPMPTASSPLPSPSVLPQSALRASFKGYSDQVAFRPDGRTVAVARHGTGNVDLLEADTGRLVRTISVPGMFRGSSLSFSPDGRSLAAGGDPPTLWDVDTGRLVRTFSDTRPEDSFVQAVALSPDGRILAIGGQGDKAFVEFRAVDSGRTLGTATVGGPASTVFGLSFSPDGTSLAVSAGPPVTLVTVPNAAVTATLGPESARAVFSTDGKNIFTDGTPYIHPVIQRNAAGAEATSLPLQPGVGAVDALAVSPDGGTLAVVGDMGLGKGLVGAVWLWDIAHGRTAKFISLGSDNVPGDPLPPMIGALAFSPDSKTLAVTSTHAGAAYDRDAVLQMWEVG</sequence>
<keyword evidence="3" id="KW-1185">Reference proteome</keyword>
<dbReference type="PANTHER" id="PTHR19879:SF9">
    <property type="entry name" value="TRANSCRIPTION INITIATION FACTOR TFIID SUBUNIT 5"/>
    <property type="match status" value="1"/>
</dbReference>
<gene>
    <name evidence="2" type="ORF">KGQ19_30860</name>
</gene>
<evidence type="ECO:0000313" key="3">
    <source>
        <dbReference type="Proteomes" id="UP000730482"/>
    </source>
</evidence>
<comment type="caution">
    <text evidence="2">The sequence shown here is derived from an EMBL/GenBank/DDBJ whole genome shotgun (WGS) entry which is preliminary data.</text>
</comment>
<dbReference type="SUPFAM" id="SSF50969">
    <property type="entry name" value="YVTN repeat-like/Quinoprotein amine dehydrogenase"/>
    <property type="match status" value="1"/>
</dbReference>
<reference evidence="2 3" key="1">
    <citation type="submission" date="2020-02" db="EMBL/GenBank/DDBJ databases">
        <title>Acidophilic actinobacteria isolated from forest soil.</title>
        <authorList>
            <person name="Golinska P."/>
        </authorList>
    </citation>
    <scope>NUCLEOTIDE SEQUENCE [LARGE SCALE GENOMIC DNA]</scope>
    <source>
        <strain evidence="2 3">NL8</strain>
    </source>
</reference>
<accession>A0ABS5KYY1</accession>